<organism evidence="1 2">
    <name type="scientific">Astyanax mexicanus</name>
    <name type="common">Blind cave fish</name>
    <name type="synonym">Astyanax fasciatus mexicanus</name>
    <dbReference type="NCBI Taxonomy" id="7994"/>
    <lineage>
        <taxon>Eukaryota</taxon>
        <taxon>Metazoa</taxon>
        <taxon>Chordata</taxon>
        <taxon>Craniata</taxon>
        <taxon>Vertebrata</taxon>
        <taxon>Euteleostomi</taxon>
        <taxon>Actinopterygii</taxon>
        <taxon>Neopterygii</taxon>
        <taxon>Teleostei</taxon>
        <taxon>Ostariophysi</taxon>
        <taxon>Characiformes</taxon>
        <taxon>Characoidei</taxon>
        <taxon>Acestrorhamphidae</taxon>
        <taxon>Acestrorhamphinae</taxon>
        <taxon>Astyanax</taxon>
    </lineage>
</organism>
<reference evidence="2" key="2">
    <citation type="journal article" date="2014" name="Nat. Commun.">
        <title>The cavefish genome reveals candidate genes for eye loss.</title>
        <authorList>
            <person name="McGaugh S.E."/>
            <person name="Gross J.B."/>
            <person name="Aken B."/>
            <person name="Blin M."/>
            <person name="Borowsky R."/>
            <person name="Chalopin D."/>
            <person name="Hinaux H."/>
            <person name="Jeffery W.R."/>
            <person name="Keene A."/>
            <person name="Ma L."/>
            <person name="Minx P."/>
            <person name="Murphy D."/>
            <person name="O'Quin K.E."/>
            <person name="Retaux S."/>
            <person name="Rohner N."/>
            <person name="Searle S.M."/>
            <person name="Stahl B.A."/>
            <person name="Tabin C."/>
            <person name="Volff J.N."/>
            <person name="Yoshizawa M."/>
            <person name="Warren W.C."/>
        </authorList>
    </citation>
    <scope>NUCLEOTIDE SEQUENCE [LARGE SCALE GENOMIC DNA]</scope>
    <source>
        <strain evidence="2">female</strain>
    </source>
</reference>
<proteinExistence type="predicted"/>
<dbReference type="Bgee" id="ENSAMXG00000030440">
    <property type="expression patterns" value="Expressed in embryo"/>
</dbReference>
<reference evidence="1" key="3">
    <citation type="submission" date="2025-08" db="UniProtKB">
        <authorList>
            <consortium name="Ensembl"/>
        </authorList>
    </citation>
    <scope>IDENTIFICATION</scope>
</reference>
<reference evidence="1" key="4">
    <citation type="submission" date="2025-09" db="UniProtKB">
        <authorList>
            <consortium name="Ensembl"/>
        </authorList>
    </citation>
    <scope>IDENTIFICATION</scope>
</reference>
<dbReference type="Ensembl" id="ENSAMXT00000045765.1">
    <property type="protein sequence ID" value="ENSAMXP00000028440.1"/>
    <property type="gene ID" value="ENSAMXG00000030440.1"/>
</dbReference>
<dbReference type="GeneTree" id="ENSGT00980000203446"/>
<accession>A0A3B1IFU7</accession>
<dbReference type="Proteomes" id="UP000018467">
    <property type="component" value="Unassembled WGS sequence"/>
</dbReference>
<evidence type="ECO:0000313" key="1">
    <source>
        <dbReference type="Ensembl" id="ENSAMXP00000028440.1"/>
    </source>
</evidence>
<dbReference type="AlphaFoldDB" id="A0A3B1IFU7"/>
<dbReference type="InParanoid" id="A0A3B1IFU7"/>
<name>A0A3B1IFU7_ASTMX</name>
<evidence type="ECO:0000313" key="2">
    <source>
        <dbReference type="Proteomes" id="UP000018467"/>
    </source>
</evidence>
<reference evidence="2" key="1">
    <citation type="submission" date="2013-03" db="EMBL/GenBank/DDBJ databases">
        <authorList>
            <person name="Jeffery W."/>
            <person name="Warren W."/>
            <person name="Wilson R.K."/>
        </authorList>
    </citation>
    <scope>NUCLEOTIDE SEQUENCE</scope>
    <source>
        <strain evidence="2">female</strain>
    </source>
</reference>
<keyword evidence="2" id="KW-1185">Reference proteome</keyword>
<sequence length="63" mass="6812">MKGAELLQAGDAVPQIFTAIVDGHLQQKDTFHTSPELVLSIRDDCSTGPYSPIHLSSETDCLL</sequence>
<protein>
    <submittedName>
        <fullName evidence="1">Si:ch211-151m7.6</fullName>
    </submittedName>
</protein>